<dbReference type="STRING" id="30069.A0A182YGG5"/>
<feature type="domain" description="BDBT FKBP like N-terminal" evidence="3">
    <location>
        <begin position="363"/>
        <end position="449"/>
    </location>
</feature>
<name>A0A182YGG5_ANOST</name>
<dbReference type="Gene3D" id="3.40.50.720">
    <property type="entry name" value="NAD(P)-binding Rossmann-like Domain"/>
    <property type="match status" value="1"/>
</dbReference>
<accession>A0A182YGG5</accession>
<dbReference type="InterPro" id="IPR002347">
    <property type="entry name" value="SDR_fam"/>
</dbReference>
<dbReference type="PRINTS" id="PR00081">
    <property type="entry name" value="GDHRDH"/>
</dbReference>
<dbReference type="AlphaFoldDB" id="A0A182YGG5"/>
<dbReference type="InterPro" id="IPR048919">
    <property type="entry name" value="Bdbt-like_TPR"/>
</dbReference>
<dbReference type="InterPro" id="IPR011990">
    <property type="entry name" value="TPR-like_helical_dom_sf"/>
</dbReference>
<dbReference type="Pfam" id="PF00106">
    <property type="entry name" value="adh_short"/>
    <property type="match status" value="1"/>
</dbReference>
<proteinExistence type="inferred from homology"/>
<feature type="domain" description="Bride of doubletime-like TPR" evidence="4">
    <location>
        <begin position="460"/>
        <end position="542"/>
    </location>
</feature>
<dbReference type="OMA" id="GCHLVIG"/>
<keyword evidence="6" id="KW-1185">Reference proteome</keyword>
<evidence type="ECO:0000256" key="2">
    <source>
        <dbReference type="ARBA" id="ARBA00023002"/>
    </source>
</evidence>
<dbReference type="VEuPathDB" id="VectorBase:ASTEI07551"/>
<protein>
    <submittedName>
        <fullName evidence="5">FKBP_N_2 domain-containing protein</fullName>
    </submittedName>
</protein>
<dbReference type="Gene3D" id="2.40.30.320">
    <property type="match status" value="1"/>
</dbReference>
<organism evidence="5 6">
    <name type="scientific">Anopheles stephensi</name>
    <name type="common">Indo-Pakistan malaria mosquito</name>
    <dbReference type="NCBI Taxonomy" id="30069"/>
    <lineage>
        <taxon>Eukaryota</taxon>
        <taxon>Metazoa</taxon>
        <taxon>Ecdysozoa</taxon>
        <taxon>Arthropoda</taxon>
        <taxon>Hexapoda</taxon>
        <taxon>Insecta</taxon>
        <taxon>Pterygota</taxon>
        <taxon>Neoptera</taxon>
        <taxon>Endopterygota</taxon>
        <taxon>Diptera</taxon>
        <taxon>Nematocera</taxon>
        <taxon>Culicoidea</taxon>
        <taxon>Culicidae</taxon>
        <taxon>Anophelinae</taxon>
        <taxon>Anopheles</taxon>
    </lineage>
</organism>
<evidence type="ECO:0000259" key="3">
    <source>
        <dbReference type="Pfam" id="PF18023"/>
    </source>
</evidence>
<dbReference type="VEuPathDB" id="VectorBase:ASTEI20_039233"/>
<evidence type="ECO:0000313" key="6">
    <source>
        <dbReference type="Proteomes" id="UP000076408"/>
    </source>
</evidence>
<dbReference type="Pfam" id="PF18023">
    <property type="entry name" value="FKBP_N_2"/>
    <property type="match status" value="1"/>
</dbReference>
<comment type="similarity">
    <text evidence="1">Belongs to the short-chain dehydrogenases/reductases (SDR) family.</text>
</comment>
<dbReference type="SUPFAM" id="SSF51735">
    <property type="entry name" value="NAD(P)-binding Rossmann-fold domains"/>
    <property type="match status" value="1"/>
</dbReference>
<dbReference type="InterPro" id="IPR036291">
    <property type="entry name" value="NAD(P)-bd_dom_sf"/>
</dbReference>
<dbReference type="Gene3D" id="1.20.58.80">
    <property type="entry name" value="Phosphotransferase system, lactose/cellobiose-type IIA subunit"/>
    <property type="match status" value="1"/>
</dbReference>
<dbReference type="VEuPathDB" id="VectorBase:ASTE000461"/>
<dbReference type="Proteomes" id="UP000076408">
    <property type="component" value="Unassembled WGS sequence"/>
</dbReference>
<evidence type="ECO:0000313" key="5">
    <source>
        <dbReference type="EnsemblMetazoa" id="ASTEI07551-PA"/>
    </source>
</evidence>
<dbReference type="EnsemblMetazoa" id="ASTEI07551-RA">
    <property type="protein sequence ID" value="ASTEI07551-PA"/>
    <property type="gene ID" value="ASTEI07551"/>
</dbReference>
<keyword evidence="2" id="KW-0560">Oxidoreductase</keyword>
<dbReference type="PANTHER" id="PTHR24320">
    <property type="entry name" value="RETINOL DEHYDROGENASE"/>
    <property type="match status" value="1"/>
</dbReference>
<evidence type="ECO:0000256" key="1">
    <source>
        <dbReference type="ARBA" id="ARBA00006484"/>
    </source>
</evidence>
<dbReference type="Pfam" id="PF21603">
    <property type="entry name" value="Bdbt-like_TPR"/>
    <property type="match status" value="1"/>
</dbReference>
<reference evidence="5" key="2">
    <citation type="submission" date="2020-05" db="UniProtKB">
        <authorList>
            <consortium name="EnsemblMetazoa"/>
        </authorList>
    </citation>
    <scope>IDENTIFICATION</scope>
    <source>
        <strain evidence="5">Indian</strain>
    </source>
</reference>
<dbReference type="InterPro" id="IPR040478">
    <property type="entry name" value="FKBP_N_2"/>
</dbReference>
<evidence type="ECO:0000259" key="4">
    <source>
        <dbReference type="Pfam" id="PF21603"/>
    </source>
</evidence>
<dbReference type="GO" id="GO:0016491">
    <property type="term" value="F:oxidoreductase activity"/>
    <property type="evidence" value="ECO:0007669"/>
    <property type="project" value="UniProtKB-KW"/>
</dbReference>
<dbReference type="SUPFAM" id="SSF48452">
    <property type="entry name" value="TPR-like"/>
    <property type="match status" value="1"/>
</dbReference>
<sequence length="617" mass="69460">MNLWKCTSNSKQSLLSDPITTFRLGTNFMQTIVRVHCNALLFNDTASTLALGQNSNVTTWYYIGRLYTSARKFRNGELIVLTGANSGIGLETLLELAGRGCHLVIGTRSATTGQTIRDRVLQQYPGATVDAFVLQLESLASVVEFSENVRNLNKPLYALINNAGVFYAPPSLTEDGLEYLYQVNYLAHFLLTLRLLPALKQQQPDAGDSRIVNVVSQAHRSVTEIPSDGSFCGPLFPDTAANRFRAYQCSKLCLVQFSYRLSQLLATNPAGNPSVHCIDPGNVETAIYRHFPPLANRVLFCLQKPLRILLIKTPREGAQGILYAVLSEKKPPFYVRRFWSGKQGSDFDEINPLARKEPLADTLWKRSRNHRCLVAIGAVEGVGTHEATTYLAAGTTTERWITIGTAVTPVDCYVERLLQEMLTNEESRCTITTRQGHDITFTMKLIRIEGQKYYYELTVGESLALAKQYKENGVKMFSQYPLFAHTYFNQAAKCLLSWSPIDQLDPAIEGAETVQEMQTLLETLYLNIAACLIKQNRFEEVLHVLRYTDQQESPSAKATYRKALAQFKIKQFNEALTTLERIDYGSSKECVALHRQIVQTRQQEDTKYNSMVKKMFA</sequence>
<dbReference type="PANTHER" id="PTHR24320:SF264">
    <property type="entry name" value="DEHYDROGENASE_REDUCTASE SDR FAMILY MEMBER ON CHROMOSOME X"/>
    <property type="match status" value="1"/>
</dbReference>
<reference evidence="6" key="1">
    <citation type="journal article" date="2014" name="Genome Biol.">
        <title>Genome analysis of a major urban malaria vector mosquito, Anopheles stephensi.</title>
        <authorList>
            <person name="Jiang X."/>
            <person name="Peery A."/>
            <person name="Hall A.B."/>
            <person name="Sharma A."/>
            <person name="Chen X.G."/>
            <person name="Waterhouse R.M."/>
            <person name="Komissarov A."/>
            <person name="Riehle M.M."/>
            <person name="Shouche Y."/>
            <person name="Sharakhova M.V."/>
            <person name="Lawson D."/>
            <person name="Pakpour N."/>
            <person name="Arensburger P."/>
            <person name="Davidson V.L."/>
            <person name="Eiglmeier K."/>
            <person name="Emrich S."/>
            <person name="George P."/>
            <person name="Kennedy R.C."/>
            <person name="Mane S.P."/>
            <person name="Maslen G."/>
            <person name="Oringanje C."/>
            <person name="Qi Y."/>
            <person name="Settlage R."/>
            <person name="Tojo M."/>
            <person name="Tubio J.M."/>
            <person name="Unger M.F."/>
            <person name="Wang B."/>
            <person name="Vernick K.D."/>
            <person name="Ribeiro J.M."/>
            <person name="James A.A."/>
            <person name="Michel K."/>
            <person name="Riehle M.A."/>
            <person name="Luckhart S."/>
            <person name="Sharakhov I.V."/>
            <person name="Tu Z."/>
        </authorList>
    </citation>
    <scope>NUCLEOTIDE SEQUENCE [LARGE SCALE GENOMIC DNA]</scope>
    <source>
        <strain evidence="6">Indian</strain>
    </source>
</reference>